<dbReference type="FunFam" id="1.10.287.190:FF:000001">
    <property type="entry name" value="Transcription initiation factor IIA subunit 2"/>
    <property type="match status" value="1"/>
</dbReference>
<comment type="similarity">
    <text evidence="2">Belongs to the TFIIA subunit 2 family.</text>
</comment>
<dbReference type="InterPro" id="IPR009083">
    <property type="entry name" value="TFIIA_a-hlx"/>
</dbReference>
<dbReference type="PANTHER" id="PTHR12215">
    <property type="entry name" value="PHOSPHOPANTETHEINE TRANSFERASE"/>
    <property type="match status" value="1"/>
</dbReference>
<dbReference type="SUPFAM" id="SSF56214">
    <property type="entry name" value="4'-phosphopantetheinyl transferase"/>
    <property type="match status" value="2"/>
</dbReference>
<feature type="domain" description="Transcription initiation factor IIA gamma subunit C-terminal" evidence="15">
    <location>
        <begin position="318"/>
        <end position="358"/>
    </location>
</feature>
<evidence type="ECO:0000256" key="11">
    <source>
        <dbReference type="ARBA" id="ARBA00032215"/>
    </source>
</evidence>
<dbReference type="GO" id="GO:0005829">
    <property type="term" value="C:cytosol"/>
    <property type="evidence" value="ECO:0007669"/>
    <property type="project" value="TreeGrafter"/>
</dbReference>
<keyword evidence="6" id="KW-0805">Transcription regulation</keyword>
<evidence type="ECO:0000256" key="4">
    <source>
        <dbReference type="ARBA" id="ARBA00019928"/>
    </source>
</evidence>
<feature type="domain" description="4'-phosphopantetheinyl transferase" evidence="13">
    <location>
        <begin position="114"/>
        <end position="217"/>
    </location>
</feature>
<keyword evidence="5" id="KW-0808">Transferase</keyword>
<dbReference type="InterPro" id="IPR050559">
    <property type="entry name" value="P-Pant_transferase_sf"/>
</dbReference>
<dbReference type="GO" id="GO:0006367">
    <property type="term" value="P:transcription initiation at RNA polymerase II promoter"/>
    <property type="evidence" value="ECO:0007669"/>
    <property type="project" value="InterPro"/>
</dbReference>
<dbReference type="GO" id="GO:0000287">
    <property type="term" value="F:magnesium ion binding"/>
    <property type="evidence" value="ECO:0007669"/>
    <property type="project" value="InterPro"/>
</dbReference>
<dbReference type="AlphaFoldDB" id="A0A9N8YJ77"/>
<reference evidence="17" key="1">
    <citation type="submission" date="2021-06" db="EMBL/GenBank/DDBJ databases">
        <authorList>
            <person name="Kallberg Y."/>
            <person name="Tangrot J."/>
            <person name="Rosling A."/>
        </authorList>
    </citation>
    <scope>NUCLEOTIDE SEQUENCE</scope>
    <source>
        <strain evidence="17">87-6 pot B 2015</strain>
    </source>
</reference>
<dbReference type="SUPFAM" id="SSF47396">
    <property type="entry name" value="Transcription factor IIA (TFIIA), alpha-helical domain"/>
    <property type="match status" value="1"/>
</dbReference>
<evidence type="ECO:0000256" key="8">
    <source>
        <dbReference type="ARBA" id="ARBA00023242"/>
    </source>
</evidence>
<comment type="function">
    <text evidence="9">TFIIA is a component of the transcription machinery of RNA polymerase II and plays an important role in transcriptional activation. TFIIA in a complex with TBP mediates transcriptional activity.</text>
</comment>
<evidence type="ECO:0000256" key="7">
    <source>
        <dbReference type="ARBA" id="ARBA00023163"/>
    </source>
</evidence>
<dbReference type="InterPro" id="IPR055066">
    <property type="entry name" value="AASDHPPT_N"/>
</dbReference>
<dbReference type="GO" id="GO:0019878">
    <property type="term" value="P:lysine biosynthetic process via aminoadipic acid"/>
    <property type="evidence" value="ECO:0007669"/>
    <property type="project" value="TreeGrafter"/>
</dbReference>
<dbReference type="Pfam" id="PF02751">
    <property type="entry name" value="TFIIA_gamma_C"/>
    <property type="match status" value="1"/>
</dbReference>
<dbReference type="FunFam" id="3.90.470.20:FF:000003">
    <property type="entry name" value="L-aminoadipate-semialdehyde dehydrogenase-phosphopantetheinyl transferase"/>
    <property type="match status" value="1"/>
</dbReference>
<keyword evidence="18" id="KW-1185">Reference proteome</keyword>
<evidence type="ECO:0000259" key="13">
    <source>
        <dbReference type="Pfam" id="PF01648"/>
    </source>
</evidence>
<evidence type="ECO:0000313" key="18">
    <source>
        <dbReference type="Proteomes" id="UP000789375"/>
    </source>
</evidence>
<dbReference type="FunFam" id="2.30.18.10:FF:000003">
    <property type="entry name" value="Transcription initiation factor IIA subunit 2"/>
    <property type="match status" value="1"/>
</dbReference>
<dbReference type="Gene3D" id="2.30.18.10">
    <property type="entry name" value="Transcription factor IIA (TFIIA), beta-barrel domain"/>
    <property type="match status" value="1"/>
</dbReference>
<evidence type="ECO:0000256" key="6">
    <source>
        <dbReference type="ARBA" id="ARBA00023015"/>
    </source>
</evidence>
<dbReference type="Gene3D" id="1.10.287.190">
    <property type="entry name" value="Transcription factor IIA gamma subunit, alpha-helical domain"/>
    <property type="match status" value="1"/>
</dbReference>
<dbReference type="CDD" id="cd10014">
    <property type="entry name" value="TFIIA_gamma_C"/>
    <property type="match status" value="1"/>
</dbReference>
<feature type="domain" description="4'-phosphopantetheinyl transferase N-terminal" evidence="16">
    <location>
        <begin position="15"/>
        <end position="108"/>
    </location>
</feature>
<dbReference type="GO" id="GO:0008897">
    <property type="term" value="F:holo-[acyl-carrier-protein] synthase activity"/>
    <property type="evidence" value="ECO:0007669"/>
    <property type="project" value="UniProtKB-EC"/>
</dbReference>
<dbReference type="InterPro" id="IPR015871">
    <property type="entry name" value="TFIIA_gsu_C"/>
</dbReference>
<dbReference type="InterPro" id="IPR009088">
    <property type="entry name" value="TFIIA_b-brl"/>
</dbReference>
<evidence type="ECO:0000256" key="10">
    <source>
        <dbReference type="ARBA" id="ARBA00029848"/>
    </source>
</evidence>
<name>A0A9N8YJ77_FUNMO</name>
<dbReference type="InterPro" id="IPR015872">
    <property type="entry name" value="TFIIA_gsu_N"/>
</dbReference>
<dbReference type="Pfam" id="PF22624">
    <property type="entry name" value="AASDHPPT_N"/>
    <property type="match status" value="1"/>
</dbReference>
<dbReference type="Proteomes" id="UP000789375">
    <property type="component" value="Unassembled WGS sequence"/>
</dbReference>
<organism evidence="17 18">
    <name type="scientific">Funneliformis mosseae</name>
    <name type="common">Endomycorrhizal fungus</name>
    <name type="synonym">Glomus mosseae</name>
    <dbReference type="NCBI Taxonomy" id="27381"/>
    <lineage>
        <taxon>Eukaryota</taxon>
        <taxon>Fungi</taxon>
        <taxon>Fungi incertae sedis</taxon>
        <taxon>Mucoromycota</taxon>
        <taxon>Glomeromycotina</taxon>
        <taxon>Glomeromycetes</taxon>
        <taxon>Glomerales</taxon>
        <taxon>Glomeraceae</taxon>
        <taxon>Funneliformis</taxon>
    </lineage>
</organism>
<dbReference type="Gene3D" id="3.90.470.20">
    <property type="entry name" value="4'-phosphopantetheinyl transferase domain"/>
    <property type="match status" value="2"/>
</dbReference>
<dbReference type="InterPro" id="IPR008278">
    <property type="entry name" value="4-PPantetheinyl_Trfase_dom"/>
</dbReference>
<evidence type="ECO:0000256" key="9">
    <source>
        <dbReference type="ARBA" id="ARBA00024733"/>
    </source>
</evidence>
<dbReference type="EC" id="2.7.8.7" evidence="3"/>
<evidence type="ECO:0000256" key="5">
    <source>
        <dbReference type="ARBA" id="ARBA00022679"/>
    </source>
</evidence>
<evidence type="ECO:0000259" key="16">
    <source>
        <dbReference type="Pfam" id="PF22624"/>
    </source>
</evidence>
<evidence type="ECO:0000259" key="14">
    <source>
        <dbReference type="Pfam" id="PF02268"/>
    </source>
</evidence>
<evidence type="ECO:0000256" key="12">
    <source>
        <dbReference type="ARBA" id="ARBA00063181"/>
    </source>
</evidence>
<comment type="subcellular location">
    <subcellularLocation>
        <location evidence="1">Nucleus</location>
    </subcellularLocation>
</comment>
<dbReference type="CDD" id="cd10145">
    <property type="entry name" value="TFIIA_gamma_N"/>
    <property type="match status" value="1"/>
</dbReference>
<dbReference type="PANTHER" id="PTHR12215:SF10">
    <property type="entry name" value="L-AMINOADIPATE-SEMIALDEHYDE DEHYDROGENASE-PHOSPHOPANTETHEINYL TRANSFERASE"/>
    <property type="match status" value="1"/>
</dbReference>
<accession>A0A9N8YJ77</accession>
<proteinExistence type="inferred from homology"/>
<evidence type="ECO:0000259" key="15">
    <source>
        <dbReference type="Pfam" id="PF02751"/>
    </source>
</evidence>
<dbReference type="SUPFAM" id="SSF50784">
    <property type="entry name" value="Transcription factor IIA (TFIIA), beta-barrel domain"/>
    <property type="match status" value="1"/>
</dbReference>
<evidence type="ECO:0000256" key="3">
    <source>
        <dbReference type="ARBA" id="ARBA00013172"/>
    </source>
</evidence>
<protein>
    <recommendedName>
        <fullName evidence="4">Transcription initiation factor IIA subunit 2</fullName>
        <ecNumber evidence="3">2.7.8.7</ecNumber>
    </recommendedName>
    <alternativeName>
        <fullName evidence="11">General transcription factor IIA subunit 2</fullName>
    </alternativeName>
    <alternativeName>
        <fullName evidence="10">Transcription initiation factor IIA small chain</fullName>
    </alternativeName>
</protein>
<dbReference type="Pfam" id="PF01648">
    <property type="entry name" value="ACPS"/>
    <property type="match status" value="1"/>
</dbReference>
<dbReference type="EMBL" id="CAJVPP010000028">
    <property type="protein sequence ID" value="CAG8435775.1"/>
    <property type="molecule type" value="Genomic_DNA"/>
</dbReference>
<comment type="subunit">
    <text evidence="12">TFIIA is a heterodimer composed of the large TOA1 and the small TOA2 subunits.</text>
</comment>
<comment type="caution">
    <text evidence="17">The sequence shown here is derived from an EMBL/GenBank/DDBJ whole genome shotgun (WGS) entry which is preliminary data.</text>
</comment>
<dbReference type="GO" id="GO:0005672">
    <property type="term" value="C:transcription factor TFIIA complex"/>
    <property type="evidence" value="ECO:0007669"/>
    <property type="project" value="InterPro"/>
</dbReference>
<gene>
    <name evidence="17" type="ORF">FMOSSE_LOCUS302</name>
</gene>
<dbReference type="InterPro" id="IPR037143">
    <property type="entry name" value="4-PPantetheinyl_Trfase_dom_sf"/>
</dbReference>
<evidence type="ECO:0000256" key="1">
    <source>
        <dbReference type="ARBA" id="ARBA00004123"/>
    </source>
</evidence>
<feature type="domain" description="Transcription initiation factor IIA gamma subunit N-terminal" evidence="14">
    <location>
        <begin position="268"/>
        <end position="305"/>
    </location>
</feature>
<dbReference type="Pfam" id="PF02268">
    <property type="entry name" value="TFIIA_gamma_N"/>
    <property type="match status" value="1"/>
</dbReference>
<evidence type="ECO:0000313" key="17">
    <source>
        <dbReference type="EMBL" id="CAG8435775.1"/>
    </source>
</evidence>
<keyword evidence="7" id="KW-0804">Transcription</keyword>
<sequence>MSTRVTARWAFNVNEWNPSDEQYQQVLSFVQPEEKSRINRFHSIEDAKLALIGRCLMRLLFCKIYKSKWKSIQFSRTKENKPILVKPDFDHVINFNISHHGDWVVLVAGESSLIGVDLMKVELPFNQTIDEFFEILKEQFSDYEWNVITNPNHTRFQQLHQFYQYWCLKESYVKAVGLGLNLDLKSIEFHLSNETPNLSGNTQLTKSKTQLFIENELQPEWKFEETYLDELHCVSIAYNVMEEGKDIKLQNFEKIHIEEIIKFAEKFIGIALTDSLDELIQKEKITPQLAMKVLVQFDKSITEALDTKVRNKATFKAGHLHTYRFCDEVWTFIIKNPNFKLESDQVLVDKIKIVACNSKKPGEAENKS</sequence>
<evidence type="ECO:0000256" key="2">
    <source>
        <dbReference type="ARBA" id="ARBA00007675"/>
    </source>
</evidence>
<keyword evidence="8" id="KW-0539">Nucleus</keyword>